<dbReference type="AlphaFoldDB" id="A0A218ZD85"/>
<keyword evidence="2" id="KW-0472">Membrane</keyword>
<organism evidence="3 4">
    <name type="scientific">Diplocarpon coronariae</name>
    <dbReference type="NCBI Taxonomy" id="2795749"/>
    <lineage>
        <taxon>Eukaryota</taxon>
        <taxon>Fungi</taxon>
        <taxon>Dikarya</taxon>
        <taxon>Ascomycota</taxon>
        <taxon>Pezizomycotina</taxon>
        <taxon>Leotiomycetes</taxon>
        <taxon>Helotiales</taxon>
        <taxon>Drepanopezizaceae</taxon>
        <taxon>Diplocarpon</taxon>
    </lineage>
</organism>
<dbReference type="InParanoid" id="A0A218ZD85"/>
<evidence type="ECO:0000256" key="2">
    <source>
        <dbReference type="SAM" id="Phobius"/>
    </source>
</evidence>
<evidence type="ECO:0000313" key="4">
    <source>
        <dbReference type="Proteomes" id="UP000242519"/>
    </source>
</evidence>
<feature type="transmembrane region" description="Helical" evidence="2">
    <location>
        <begin position="20"/>
        <end position="42"/>
    </location>
</feature>
<proteinExistence type="predicted"/>
<keyword evidence="2" id="KW-1133">Transmembrane helix</keyword>
<gene>
    <name evidence="3" type="ORF">B2J93_1761</name>
</gene>
<dbReference type="Proteomes" id="UP000242519">
    <property type="component" value="Unassembled WGS sequence"/>
</dbReference>
<dbReference type="EMBL" id="MZNU01000061">
    <property type="protein sequence ID" value="OWP05712.1"/>
    <property type="molecule type" value="Genomic_DNA"/>
</dbReference>
<evidence type="ECO:0000313" key="3">
    <source>
        <dbReference type="EMBL" id="OWP05712.1"/>
    </source>
</evidence>
<feature type="compositionally biased region" description="Basic and acidic residues" evidence="1">
    <location>
        <begin position="110"/>
        <end position="125"/>
    </location>
</feature>
<name>A0A218ZD85_9HELO</name>
<sequence>MGTSLAPKAPSYRKSACRALHAILTSILETLCLVGVTFAFAMRGLSGVLVVEVCELLGRVYLFLCGANTKLNHGGGRETRDGARGSPCRGHDRGRYREEGGVEGGGQGRDGCRDGDGSEGRDRGDKIKKHESKELESHPPAAEWAGVILCRNASISALDLEDSGGPRQALGTGICASAAGAGAGVGVGIGVDVGADVGVGVVVVAGIEANAWEGRDVFAVTRDELLRRVMPWLEDLPAETTDGDSSPQAPHALHGGDGNRC</sequence>
<feature type="region of interest" description="Disordered" evidence="1">
    <location>
        <begin position="74"/>
        <end position="125"/>
    </location>
</feature>
<keyword evidence="2" id="KW-0812">Transmembrane</keyword>
<accession>A0A218ZD85</accession>
<reference evidence="3 4" key="1">
    <citation type="submission" date="2017-04" db="EMBL/GenBank/DDBJ databases">
        <title>Draft genome sequence of Marssonina coronaria NL1: causal agent of apple blotch.</title>
        <authorList>
            <person name="Cheng Q."/>
        </authorList>
    </citation>
    <scope>NUCLEOTIDE SEQUENCE [LARGE SCALE GENOMIC DNA]</scope>
    <source>
        <strain evidence="3 4">NL1</strain>
    </source>
</reference>
<evidence type="ECO:0000256" key="1">
    <source>
        <dbReference type="SAM" id="MobiDB-lite"/>
    </source>
</evidence>
<comment type="caution">
    <text evidence="3">The sequence shown here is derived from an EMBL/GenBank/DDBJ whole genome shotgun (WGS) entry which is preliminary data.</text>
</comment>
<feature type="region of interest" description="Disordered" evidence="1">
    <location>
        <begin position="237"/>
        <end position="261"/>
    </location>
</feature>
<keyword evidence="4" id="KW-1185">Reference proteome</keyword>
<protein>
    <submittedName>
        <fullName evidence="3">Uncharacterized protein</fullName>
    </submittedName>
</protein>
<feature type="compositionally biased region" description="Basic and acidic residues" evidence="1">
    <location>
        <begin position="75"/>
        <end position="100"/>
    </location>
</feature>